<dbReference type="Proteomes" id="UP000729402">
    <property type="component" value="Unassembled WGS sequence"/>
</dbReference>
<comment type="caution">
    <text evidence="2">The sequence shown here is derived from an EMBL/GenBank/DDBJ whole genome shotgun (WGS) entry which is preliminary data.</text>
</comment>
<gene>
    <name evidence="2" type="ORF">GUJ93_ZPchr0004g39220</name>
</gene>
<evidence type="ECO:0000313" key="3">
    <source>
        <dbReference type="Proteomes" id="UP000729402"/>
    </source>
</evidence>
<proteinExistence type="predicted"/>
<dbReference type="EMBL" id="JAAALK010000285">
    <property type="protein sequence ID" value="KAG8063985.1"/>
    <property type="molecule type" value="Genomic_DNA"/>
</dbReference>
<reference evidence="2" key="2">
    <citation type="submission" date="2021-02" db="EMBL/GenBank/DDBJ databases">
        <authorList>
            <person name="Kimball J.A."/>
            <person name="Haas M.W."/>
            <person name="Macchietto M."/>
            <person name="Kono T."/>
            <person name="Duquette J."/>
            <person name="Shao M."/>
        </authorList>
    </citation>
    <scope>NUCLEOTIDE SEQUENCE</scope>
    <source>
        <tissue evidence="2">Fresh leaf tissue</tissue>
    </source>
</reference>
<evidence type="ECO:0000313" key="2">
    <source>
        <dbReference type="EMBL" id="KAG8063985.1"/>
    </source>
</evidence>
<protein>
    <submittedName>
        <fullName evidence="2">Uncharacterized protein</fullName>
    </submittedName>
</protein>
<feature type="compositionally biased region" description="Low complexity" evidence="1">
    <location>
        <begin position="255"/>
        <end position="289"/>
    </location>
</feature>
<keyword evidence="3" id="KW-1185">Reference proteome</keyword>
<reference evidence="2" key="1">
    <citation type="journal article" date="2021" name="bioRxiv">
        <title>Whole Genome Assembly and Annotation of Northern Wild Rice, Zizania palustris L., Supports a Whole Genome Duplication in the Zizania Genus.</title>
        <authorList>
            <person name="Haas M."/>
            <person name="Kono T."/>
            <person name="Macchietto M."/>
            <person name="Millas R."/>
            <person name="McGilp L."/>
            <person name="Shao M."/>
            <person name="Duquette J."/>
            <person name="Hirsch C.N."/>
            <person name="Kimball J."/>
        </authorList>
    </citation>
    <scope>NUCLEOTIDE SEQUENCE</scope>
    <source>
        <tissue evidence="2">Fresh leaf tissue</tissue>
    </source>
</reference>
<name>A0A8J5SNI5_ZIZPA</name>
<dbReference type="AlphaFoldDB" id="A0A8J5SNI5"/>
<sequence length="389" mass="40616">MTSWVGVVDMANTKLRKTSKGLWGAELPDLHGEDRLEAPEPKSSWIAGSSRRGSWHRFRGEICRGGCCDLGFGGWRLGTIYHRLRDLCFRLAREEPFWRAWNRFGGRRRGDFVGGALDQGGGGSAGGVARSRLITGACFSDAGASVSIEPAPHLPPPPLCSALQPVPSAHPAARLPAPPSSTPPAASVALLVVVVAYVTSSTPHLPPPPLCSALRPVPSARLAAPTPCTSSSTPPAPPRLYSSRPSTKPPPPRPISLRRLSAPLFGPAPCASSPTPSAPPRLCSSRSSPTLPPPCPVPSVAATSYGLKVPRSVAVRAADGASSGGGDGSLTEVPEIVKAAQDEWAKVEDKYTVTAISVASRPSTSFLSYLVCLSSSELGTQGNPRIIIS</sequence>
<feature type="compositionally biased region" description="Low complexity" evidence="1">
    <location>
        <begin position="223"/>
        <end position="233"/>
    </location>
</feature>
<organism evidence="2 3">
    <name type="scientific">Zizania palustris</name>
    <name type="common">Northern wild rice</name>
    <dbReference type="NCBI Taxonomy" id="103762"/>
    <lineage>
        <taxon>Eukaryota</taxon>
        <taxon>Viridiplantae</taxon>
        <taxon>Streptophyta</taxon>
        <taxon>Embryophyta</taxon>
        <taxon>Tracheophyta</taxon>
        <taxon>Spermatophyta</taxon>
        <taxon>Magnoliopsida</taxon>
        <taxon>Liliopsida</taxon>
        <taxon>Poales</taxon>
        <taxon>Poaceae</taxon>
        <taxon>BOP clade</taxon>
        <taxon>Oryzoideae</taxon>
        <taxon>Oryzeae</taxon>
        <taxon>Zizaniinae</taxon>
        <taxon>Zizania</taxon>
    </lineage>
</organism>
<evidence type="ECO:0000256" key="1">
    <source>
        <dbReference type="SAM" id="MobiDB-lite"/>
    </source>
</evidence>
<feature type="region of interest" description="Disordered" evidence="1">
    <location>
        <begin position="222"/>
        <end position="295"/>
    </location>
</feature>
<accession>A0A8J5SNI5</accession>